<dbReference type="OrthoDB" id="5365701at2759"/>
<reference evidence="2" key="1">
    <citation type="submission" date="2017-10" db="EMBL/GenBank/DDBJ databases">
        <title>Transcriptome Assembly of Sugarcane Aphid Adults.</title>
        <authorList>
            <person name="Scully E.D."/>
            <person name="Palmer N.A."/>
            <person name="Geib S.M."/>
            <person name="Sarath G."/>
            <person name="Sattler S.E."/>
        </authorList>
    </citation>
    <scope>NUCLEOTIDE SEQUENCE</scope>
    <source>
        <tissue evidence="2">Whole body</tissue>
    </source>
</reference>
<dbReference type="Gene3D" id="3.40.50.10380">
    <property type="entry name" value="Malic enzyme, N-terminal domain"/>
    <property type="match status" value="1"/>
</dbReference>
<dbReference type="SUPFAM" id="SSF53223">
    <property type="entry name" value="Aminoacid dehydrogenase-like, N-terminal domain"/>
    <property type="match status" value="1"/>
</dbReference>
<feature type="domain" description="Malic enzyme N-terminal" evidence="1">
    <location>
        <begin position="121"/>
        <end position="252"/>
    </location>
</feature>
<dbReference type="PANTHER" id="PTHR23406">
    <property type="entry name" value="MALIC ENZYME-RELATED"/>
    <property type="match status" value="1"/>
</dbReference>
<dbReference type="SMART" id="SM01274">
    <property type="entry name" value="malic"/>
    <property type="match status" value="1"/>
</dbReference>
<accession>A0A2H8TEF4</accession>
<dbReference type="Pfam" id="PF00390">
    <property type="entry name" value="malic"/>
    <property type="match status" value="1"/>
</dbReference>
<sequence>MNFLPKSIYSSTSLASRNLALYCASSSCIDRSKCRKFHFSSPSRTPGDIICPSLVQGIDYIRDPRLNKGLAFTLEERQALGIHGLMPPKFKTQEEQLEVCRFSVMKYQEDLNKFLYLAELQDRNERLYFRLLSENIHMLLPIVYTPTVGLACQKFGLIFRRPRGLFITINDKGHIYDLLKNWPEPNVRAIVVTDGERILGLGDLGACGMGIPVGKLSLYTALAGIKPHQCLPITLDVGTNNEVSIILISYYIIFLVK</sequence>
<proteinExistence type="predicted"/>
<dbReference type="InterPro" id="IPR012301">
    <property type="entry name" value="Malic_N_dom"/>
</dbReference>
<gene>
    <name evidence="2" type="primary">Me3</name>
</gene>
<dbReference type="PROSITE" id="PS51257">
    <property type="entry name" value="PROKAR_LIPOPROTEIN"/>
    <property type="match status" value="1"/>
</dbReference>
<dbReference type="GO" id="GO:0006108">
    <property type="term" value="P:malate metabolic process"/>
    <property type="evidence" value="ECO:0007669"/>
    <property type="project" value="TreeGrafter"/>
</dbReference>
<dbReference type="InterPro" id="IPR046346">
    <property type="entry name" value="Aminoacid_DH-like_N_sf"/>
</dbReference>
<dbReference type="InterPro" id="IPR001891">
    <property type="entry name" value="Malic_OxRdtase"/>
</dbReference>
<protein>
    <submittedName>
        <fullName evidence="2">NADP-dependent malic enzyme, mitochondrial</fullName>
    </submittedName>
</protein>
<dbReference type="GO" id="GO:0005739">
    <property type="term" value="C:mitochondrion"/>
    <property type="evidence" value="ECO:0007669"/>
    <property type="project" value="TreeGrafter"/>
</dbReference>
<dbReference type="PRINTS" id="PR00072">
    <property type="entry name" value="MALOXRDTASE"/>
</dbReference>
<dbReference type="GO" id="GO:0004473">
    <property type="term" value="F:malate dehydrogenase (decarboxylating) (NADP+) activity"/>
    <property type="evidence" value="ECO:0007669"/>
    <property type="project" value="TreeGrafter"/>
</dbReference>
<evidence type="ECO:0000313" key="2">
    <source>
        <dbReference type="EMBL" id="MBW12471.1"/>
    </source>
</evidence>
<dbReference type="EMBL" id="GFXV01000666">
    <property type="protein sequence ID" value="MBW12471.1"/>
    <property type="molecule type" value="Transcribed_RNA"/>
</dbReference>
<dbReference type="PANTHER" id="PTHR23406:SF90">
    <property type="entry name" value="MALIC ENZYME-RELATED"/>
    <property type="match status" value="1"/>
</dbReference>
<evidence type="ECO:0000259" key="1">
    <source>
        <dbReference type="SMART" id="SM01274"/>
    </source>
</evidence>
<dbReference type="AlphaFoldDB" id="A0A2H8TEF4"/>
<dbReference type="InterPro" id="IPR037062">
    <property type="entry name" value="Malic_N_dom_sf"/>
</dbReference>
<name>A0A2H8TEF4_9HEMI</name>
<organism evidence="2">
    <name type="scientific">Melanaphis sacchari</name>
    <dbReference type="NCBI Taxonomy" id="742174"/>
    <lineage>
        <taxon>Eukaryota</taxon>
        <taxon>Metazoa</taxon>
        <taxon>Ecdysozoa</taxon>
        <taxon>Arthropoda</taxon>
        <taxon>Hexapoda</taxon>
        <taxon>Insecta</taxon>
        <taxon>Pterygota</taxon>
        <taxon>Neoptera</taxon>
        <taxon>Paraneoptera</taxon>
        <taxon>Hemiptera</taxon>
        <taxon>Sternorrhyncha</taxon>
        <taxon>Aphidomorpha</taxon>
        <taxon>Aphidoidea</taxon>
        <taxon>Aphididae</taxon>
        <taxon>Aphidini</taxon>
        <taxon>Melanaphis</taxon>
    </lineage>
</organism>